<keyword evidence="4 6" id="KW-0472">Membrane</keyword>
<feature type="transmembrane region" description="Helical" evidence="6">
    <location>
        <begin position="286"/>
        <end position="306"/>
    </location>
</feature>
<feature type="transmembrane region" description="Helical" evidence="6">
    <location>
        <begin position="115"/>
        <end position="138"/>
    </location>
</feature>
<dbReference type="PROSITE" id="PS50850">
    <property type="entry name" value="MFS"/>
    <property type="match status" value="1"/>
</dbReference>
<evidence type="ECO:0000256" key="4">
    <source>
        <dbReference type="ARBA" id="ARBA00023136"/>
    </source>
</evidence>
<dbReference type="InterPro" id="IPR020846">
    <property type="entry name" value="MFS_dom"/>
</dbReference>
<dbReference type="EMBL" id="JAANIT010001673">
    <property type="protein sequence ID" value="KAG1539211.1"/>
    <property type="molecule type" value="Genomic_DNA"/>
</dbReference>
<feature type="region of interest" description="Disordered" evidence="5">
    <location>
        <begin position="1"/>
        <end position="43"/>
    </location>
</feature>
<dbReference type="GO" id="GO:0046943">
    <property type="term" value="F:carboxylic acid transmembrane transporter activity"/>
    <property type="evidence" value="ECO:0007669"/>
    <property type="project" value="TreeGrafter"/>
</dbReference>
<dbReference type="CDD" id="cd17316">
    <property type="entry name" value="MFS_SV2_like"/>
    <property type="match status" value="1"/>
</dbReference>
<feature type="domain" description="Major facilitator superfamily (MFS) profile" evidence="7">
    <location>
        <begin position="80"/>
        <end position="486"/>
    </location>
</feature>
<sequence length="525" mass="57997">MSINTRKGSKPEVEQLESVTNQARQDESPSVNESNDEFNTEKNNKKGLFTRLKDSIYTKPEDSPNVWHLLTNLTNKQRFIFFAAFFGWTLDAFDFFSVSLSATRIAATFDVEPSAVTSAITTTLMLRPVGALIFGALADKFGRRWPLMGDVLLFAVVNLGSGFAPNLSTFIGLRSIFGIAMGGEWGLGASLALESLPVEARGLFSGIYQQGYATGYLLATLANYAVTETNSTWRILFWTGAVLAVIALIMRFWIPESETFIRQKNARKILGRSIWKELKTAVRLHWLRMIYMVILMAFMNFFSHGSQDLYPTFLLSQMGFTTGQQTVTGVIMNVGAIIGGTLFGYFSNFLGRRFVLALCAICAGAFIPLWIYAPNIPSLQFGAFILQFFVQGAWGVIPAHINELAPDAFRGLMPGLAYQLGNLISAASSQIEATIGERYPLHNPDGTYRLNAEGQRIADYGKTQAIFMGCVCFCLLITAIVGKEERNKDFNQTLTEDSHGAIGPEEVKINTVEQGIPPSDHTTCK</sequence>
<keyword evidence="3 6" id="KW-1133">Transmembrane helix</keyword>
<feature type="transmembrane region" description="Helical" evidence="6">
    <location>
        <begin position="354"/>
        <end position="373"/>
    </location>
</feature>
<dbReference type="InterPro" id="IPR005829">
    <property type="entry name" value="Sugar_transporter_CS"/>
</dbReference>
<keyword evidence="2 6" id="KW-0812">Transmembrane</keyword>
<evidence type="ECO:0000256" key="1">
    <source>
        <dbReference type="ARBA" id="ARBA00004141"/>
    </source>
</evidence>
<accession>A0A9P6Y4E0</accession>
<gene>
    <name evidence="8" type="ORF">G6F51_009279</name>
</gene>
<dbReference type="Proteomes" id="UP000717996">
    <property type="component" value="Unassembled WGS sequence"/>
</dbReference>
<feature type="transmembrane region" description="Helical" evidence="6">
    <location>
        <begin position="79"/>
        <end position="103"/>
    </location>
</feature>
<dbReference type="InterPro" id="IPR036259">
    <property type="entry name" value="MFS_trans_sf"/>
</dbReference>
<organism evidence="8 9">
    <name type="scientific">Rhizopus oryzae</name>
    <name type="common">Mucormycosis agent</name>
    <name type="synonym">Rhizopus arrhizus var. delemar</name>
    <dbReference type="NCBI Taxonomy" id="64495"/>
    <lineage>
        <taxon>Eukaryota</taxon>
        <taxon>Fungi</taxon>
        <taxon>Fungi incertae sedis</taxon>
        <taxon>Mucoromycota</taxon>
        <taxon>Mucoromycotina</taxon>
        <taxon>Mucoromycetes</taxon>
        <taxon>Mucorales</taxon>
        <taxon>Mucorineae</taxon>
        <taxon>Rhizopodaceae</taxon>
        <taxon>Rhizopus</taxon>
    </lineage>
</organism>
<comment type="subcellular location">
    <subcellularLocation>
        <location evidence="1">Membrane</location>
        <topology evidence="1">Multi-pass membrane protein</topology>
    </subcellularLocation>
</comment>
<dbReference type="PANTHER" id="PTHR23508:SF10">
    <property type="entry name" value="CARBOXYLIC ACID TRANSPORTER PROTEIN HOMOLOG"/>
    <property type="match status" value="1"/>
</dbReference>
<evidence type="ECO:0000259" key="7">
    <source>
        <dbReference type="PROSITE" id="PS50850"/>
    </source>
</evidence>
<reference evidence="8" key="1">
    <citation type="journal article" date="2020" name="Microb. Genom.">
        <title>Genetic diversity of clinical and environmental Mucorales isolates obtained from an investigation of mucormycosis cases among solid organ transplant recipients.</title>
        <authorList>
            <person name="Nguyen M.H."/>
            <person name="Kaul D."/>
            <person name="Muto C."/>
            <person name="Cheng S.J."/>
            <person name="Richter R.A."/>
            <person name="Bruno V.M."/>
            <person name="Liu G."/>
            <person name="Beyhan S."/>
            <person name="Sundermann A.J."/>
            <person name="Mounaud S."/>
            <person name="Pasculle A.W."/>
            <person name="Nierman W.C."/>
            <person name="Driscoll E."/>
            <person name="Cumbie R."/>
            <person name="Clancy C.J."/>
            <person name="Dupont C.L."/>
        </authorList>
    </citation>
    <scope>NUCLEOTIDE SEQUENCE</scope>
    <source>
        <strain evidence="8">GL16</strain>
    </source>
</reference>
<feature type="transmembrane region" description="Helical" evidence="6">
    <location>
        <begin position="235"/>
        <end position="254"/>
    </location>
</feature>
<dbReference type="SUPFAM" id="SSF103473">
    <property type="entry name" value="MFS general substrate transporter"/>
    <property type="match status" value="1"/>
</dbReference>
<evidence type="ECO:0000256" key="6">
    <source>
        <dbReference type="SAM" id="Phobius"/>
    </source>
</evidence>
<evidence type="ECO:0000313" key="8">
    <source>
        <dbReference type="EMBL" id="KAG1539211.1"/>
    </source>
</evidence>
<feature type="transmembrane region" description="Helical" evidence="6">
    <location>
        <begin position="465"/>
        <end position="482"/>
    </location>
</feature>
<dbReference type="PANTHER" id="PTHR23508">
    <property type="entry name" value="CARBOXYLIC ACID TRANSPORTER PROTEIN HOMOLOG"/>
    <property type="match status" value="1"/>
</dbReference>
<feature type="compositionally biased region" description="Polar residues" evidence="5">
    <location>
        <begin position="17"/>
        <end position="33"/>
    </location>
</feature>
<dbReference type="PROSITE" id="PS00217">
    <property type="entry name" value="SUGAR_TRANSPORT_2"/>
    <property type="match status" value="1"/>
</dbReference>
<dbReference type="OrthoDB" id="5296287at2759"/>
<dbReference type="Pfam" id="PF07690">
    <property type="entry name" value="MFS_1"/>
    <property type="match status" value="1"/>
</dbReference>
<feature type="transmembrane region" description="Helical" evidence="6">
    <location>
        <begin position="145"/>
        <end position="164"/>
    </location>
</feature>
<evidence type="ECO:0000256" key="5">
    <source>
        <dbReference type="SAM" id="MobiDB-lite"/>
    </source>
</evidence>
<dbReference type="GO" id="GO:0005886">
    <property type="term" value="C:plasma membrane"/>
    <property type="evidence" value="ECO:0007669"/>
    <property type="project" value="TreeGrafter"/>
</dbReference>
<dbReference type="InterPro" id="IPR011701">
    <property type="entry name" value="MFS"/>
</dbReference>
<dbReference type="Gene3D" id="1.20.1250.20">
    <property type="entry name" value="MFS general substrate transporter like domains"/>
    <property type="match status" value="2"/>
</dbReference>
<evidence type="ECO:0000256" key="3">
    <source>
        <dbReference type="ARBA" id="ARBA00022989"/>
    </source>
</evidence>
<evidence type="ECO:0000313" key="9">
    <source>
        <dbReference type="Proteomes" id="UP000717996"/>
    </source>
</evidence>
<name>A0A9P6Y4E0_RHIOR</name>
<protein>
    <recommendedName>
        <fullName evidence="7">Major facilitator superfamily (MFS) profile domain-containing protein</fullName>
    </recommendedName>
</protein>
<proteinExistence type="predicted"/>
<comment type="caution">
    <text evidence="8">The sequence shown here is derived from an EMBL/GenBank/DDBJ whole genome shotgun (WGS) entry which is preliminary data.</text>
</comment>
<dbReference type="AlphaFoldDB" id="A0A9P6Y4E0"/>
<feature type="transmembrane region" description="Helical" evidence="6">
    <location>
        <begin position="326"/>
        <end position="347"/>
    </location>
</feature>
<evidence type="ECO:0000256" key="2">
    <source>
        <dbReference type="ARBA" id="ARBA00022692"/>
    </source>
</evidence>